<keyword evidence="1" id="KW-0732">Signal</keyword>
<proteinExistence type="predicted"/>
<accession>A0A284S3Y1</accession>
<protein>
    <submittedName>
        <fullName evidence="2">Uncharacterized protein</fullName>
    </submittedName>
</protein>
<gene>
    <name evidence="2" type="ORF">ARMOST_19217</name>
</gene>
<dbReference type="Proteomes" id="UP000219338">
    <property type="component" value="Unassembled WGS sequence"/>
</dbReference>
<evidence type="ECO:0000313" key="2">
    <source>
        <dbReference type="EMBL" id="SJL15713.1"/>
    </source>
</evidence>
<keyword evidence="3" id="KW-1185">Reference proteome</keyword>
<evidence type="ECO:0000313" key="3">
    <source>
        <dbReference type="Proteomes" id="UP000219338"/>
    </source>
</evidence>
<feature type="chain" id="PRO_5012899467" evidence="1">
    <location>
        <begin position="18"/>
        <end position="83"/>
    </location>
</feature>
<dbReference type="OrthoDB" id="2949938at2759"/>
<reference evidence="3" key="1">
    <citation type="journal article" date="2017" name="Nat. Ecol. Evol.">
        <title>Genome expansion and lineage-specific genetic innovations in the forest pathogenic fungi Armillaria.</title>
        <authorList>
            <person name="Sipos G."/>
            <person name="Prasanna A.N."/>
            <person name="Walter M.C."/>
            <person name="O'Connor E."/>
            <person name="Balint B."/>
            <person name="Krizsan K."/>
            <person name="Kiss B."/>
            <person name="Hess J."/>
            <person name="Varga T."/>
            <person name="Slot J."/>
            <person name="Riley R."/>
            <person name="Boka B."/>
            <person name="Rigling D."/>
            <person name="Barry K."/>
            <person name="Lee J."/>
            <person name="Mihaltcheva S."/>
            <person name="LaButti K."/>
            <person name="Lipzen A."/>
            <person name="Waldron R."/>
            <person name="Moloney N.M."/>
            <person name="Sperisen C."/>
            <person name="Kredics L."/>
            <person name="Vagvoelgyi C."/>
            <person name="Patrignani A."/>
            <person name="Fitzpatrick D."/>
            <person name="Nagy I."/>
            <person name="Doyle S."/>
            <person name="Anderson J.B."/>
            <person name="Grigoriev I.V."/>
            <person name="Gueldener U."/>
            <person name="Muensterkoetter M."/>
            <person name="Nagy L.G."/>
        </authorList>
    </citation>
    <scope>NUCLEOTIDE SEQUENCE [LARGE SCALE GENOMIC DNA]</scope>
    <source>
        <strain evidence="3">C18/9</strain>
    </source>
</reference>
<dbReference type="EMBL" id="FUEG01000030">
    <property type="protein sequence ID" value="SJL15713.1"/>
    <property type="molecule type" value="Genomic_DNA"/>
</dbReference>
<sequence length="83" mass="8944">MQLPFIVILLSIAFVLAGPLSKVPSELNGRMLTAQPLQPRVDEDSIASRNSVTKPLPLKREFDMDVPAAMAKLADGAAAHSFK</sequence>
<evidence type="ECO:0000256" key="1">
    <source>
        <dbReference type="SAM" id="SignalP"/>
    </source>
</evidence>
<organism evidence="2 3">
    <name type="scientific">Armillaria ostoyae</name>
    <name type="common">Armillaria root rot fungus</name>
    <dbReference type="NCBI Taxonomy" id="47428"/>
    <lineage>
        <taxon>Eukaryota</taxon>
        <taxon>Fungi</taxon>
        <taxon>Dikarya</taxon>
        <taxon>Basidiomycota</taxon>
        <taxon>Agaricomycotina</taxon>
        <taxon>Agaricomycetes</taxon>
        <taxon>Agaricomycetidae</taxon>
        <taxon>Agaricales</taxon>
        <taxon>Marasmiineae</taxon>
        <taxon>Physalacriaceae</taxon>
        <taxon>Armillaria</taxon>
    </lineage>
</organism>
<dbReference type="AlphaFoldDB" id="A0A284S3Y1"/>
<name>A0A284S3Y1_ARMOS</name>
<dbReference type="OMA" id="QMPFIVI"/>
<feature type="signal peptide" evidence="1">
    <location>
        <begin position="1"/>
        <end position="17"/>
    </location>
</feature>